<dbReference type="InterPro" id="IPR050584">
    <property type="entry name" value="Cholesterol_7-desaturase"/>
</dbReference>
<organism evidence="7 8">
    <name type="scientific">Streptomyces spororaveus</name>
    <dbReference type="NCBI Taxonomy" id="284039"/>
    <lineage>
        <taxon>Bacteria</taxon>
        <taxon>Bacillati</taxon>
        <taxon>Actinomycetota</taxon>
        <taxon>Actinomycetes</taxon>
        <taxon>Kitasatosporales</taxon>
        <taxon>Streptomycetaceae</taxon>
        <taxon>Streptomyces</taxon>
    </lineage>
</organism>
<dbReference type="PANTHER" id="PTHR21266">
    <property type="entry name" value="IRON-SULFUR DOMAIN CONTAINING PROTEIN"/>
    <property type="match status" value="1"/>
</dbReference>
<keyword evidence="8" id="KW-1185">Reference proteome</keyword>
<keyword evidence="4" id="KW-0408">Iron</keyword>
<evidence type="ECO:0000256" key="4">
    <source>
        <dbReference type="ARBA" id="ARBA00023004"/>
    </source>
</evidence>
<evidence type="ECO:0000256" key="3">
    <source>
        <dbReference type="ARBA" id="ARBA00023002"/>
    </source>
</evidence>
<dbReference type="RefSeq" id="WP_202200422.1">
    <property type="nucleotide sequence ID" value="NZ_BAAATO010000016.1"/>
</dbReference>
<keyword evidence="2" id="KW-0479">Metal-binding</keyword>
<name>A0ABQ3TE47_9ACTN</name>
<reference evidence="8" key="1">
    <citation type="submission" date="2023-07" db="EMBL/GenBank/DDBJ databases">
        <title>Whole genome shotgun sequence of Streptomyces spororaveus NBRC 15456.</title>
        <authorList>
            <person name="Komaki H."/>
            <person name="Tamura T."/>
        </authorList>
    </citation>
    <scope>NUCLEOTIDE SEQUENCE [LARGE SCALE GENOMIC DNA]</scope>
    <source>
        <strain evidence="8">NBRC 15456</strain>
    </source>
</reference>
<keyword evidence="1" id="KW-0001">2Fe-2S</keyword>
<protein>
    <recommendedName>
        <fullName evidence="6">Rieske domain-containing protein</fullName>
    </recommendedName>
</protein>
<accession>A0ABQ3TE47</accession>
<evidence type="ECO:0000313" key="7">
    <source>
        <dbReference type="EMBL" id="GHI78685.1"/>
    </source>
</evidence>
<gene>
    <name evidence="7" type="ORF">Sspor_42460</name>
</gene>
<evidence type="ECO:0000256" key="1">
    <source>
        <dbReference type="ARBA" id="ARBA00022714"/>
    </source>
</evidence>
<dbReference type="SUPFAM" id="SSF50022">
    <property type="entry name" value="ISP domain"/>
    <property type="match status" value="1"/>
</dbReference>
<keyword evidence="3" id="KW-0560">Oxidoreductase</keyword>
<evidence type="ECO:0000256" key="2">
    <source>
        <dbReference type="ARBA" id="ARBA00022723"/>
    </source>
</evidence>
<dbReference type="PROSITE" id="PS51296">
    <property type="entry name" value="RIESKE"/>
    <property type="match status" value="1"/>
</dbReference>
<dbReference type="InterPro" id="IPR036922">
    <property type="entry name" value="Rieske_2Fe-2S_sf"/>
</dbReference>
<evidence type="ECO:0000256" key="5">
    <source>
        <dbReference type="ARBA" id="ARBA00023014"/>
    </source>
</evidence>
<dbReference type="SUPFAM" id="SSF55961">
    <property type="entry name" value="Bet v1-like"/>
    <property type="match status" value="1"/>
</dbReference>
<keyword evidence="5" id="KW-0411">Iron-sulfur</keyword>
<dbReference type="PANTHER" id="PTHR21266:SF60">
    <property type="entry name" value="3-KETOSTEROID-9-ALPHA-MONOOXYGENASE, OXYGENASE COMPONENT"/>
    <property type="match status" value="1"/>
</dbReference>
<comment type="caution">
    <text evidence="7">The sequence shown here is derived from an EMBL/GenBank/DDBJ whole genome shotgun (WGS) entry which is preliminary data.</text>
</comment>
<sequence length="330" mass="35941">MTVRSEAGRPGAVRSEGAYAQTVHSGWHLLAFLSELTAEVTPLAIGRRRLVAVRDGDDVRLFDANCPHRGAHLGYGGTLDGNCLVCPFHGKRIALGDGGKRWSVAEHQVVRAGEAVFARLGDTARDDRGFEKVIKEIAVSHPLVEAVVLPVAAPSGLIIENAFDTDHFTALHKVEAVEGMDIVPTENGELAIEGTFPMRNSPWKSDLARAEAKWRARRNGETRLEYVPRFYARAFSPGLVVTEFGPPGQVHVLVTGATPTPDGCVARVAVGVSPGRESDLRMLIVGSERALAEDLTVWEHLDPHAPVRYDARDEPVIAFREFCEGFEEVN</sequence>
<dbReference type="EMBL" id="BNED01000005">
    <property type="protein sequence ID" value="GHI78685.1"/>
    <property type="molecule type" value="Genomic_DNA"/>
</dbReference>
<evidence type="ECO:0000313" key="8">
    <source>
        <dbReference type="Proteomes" id="UP000608522"/>
    </source>
</evidence>
<evidence type="ECO:0000259" key="6">
    <source>
        <dbReference type="PROSITE" id="PS51296"/>
    </source>
</evidence>
<dbReference type="Pfam" id="PF00355">
    <property type="entry name" value="Rieske"/>
    <property type="match status" value="1"/>
</dbReference>
<dbReference type="Gene3D" id="2.102.10.10">
    <property type="entry name" value="Rieske [2Fe-2S] iron-sulphur domain"/>
    <property type="match status" value="1"/>
</dbReference>
<dbReference type="Gene3D" id="3.90.380.10">
    <property type="entry name" value="Naphthalene 1,2-dioxygenase Alpha Subunit, Chain A, domain 1"/>
    <property type="match status" value="1"/>
</dbReference>
<dbReference type="Proteomes" id="UP000608522">
    <property type="component" value="Unassembled WGS sequence"/>
</dbReference>
<dbReference type="InterPro" id="IPR017941">
    <property type="entry name" value="Rieske_2Fe-2S"/>
</dbReference>
<proteinExistence type="predicted"/>
<feature type="domain" description="Rieske" evidence="6">
    <location>
        <begin position="27"/>
        <end position="118"/>
    </location>
</feature>